<keyword evidence="3" id="KW-1185">Reference proteome</keyword>
<evidence type="ECO:0000313" key="2">
    <source>
        <dbReference type="EMBL" id="KAE9396362.1"/>
    </source>
</evidence>
<accession>A0A6A4HDE1</accession>
<gene>
    <name evidence="2" type="ORF">BT96DRAFT_115411</name>
</gene>
<organism evidence="2 3">
    <name type="scientific">Gymnopus androsaceus JB14</name>
    <dbReference type="NCBI Taxonomy" id="1447944"/>
    <lineage>
        <taxon>Eukaryota</taxon>
        <taxon>Fungi</taxon>
        <taxon>Dikarya</taxon>
        <taxon>Basidiomycota</taxon>
        <taxon>Agaricomycotina</taxon>
        <taxon>Agaricomycetes</taxon>
        <taxon>Agaricomycetidae</taxon>
        <taxon>Agaricales</taxon>
        <taxon>Marasmiineae</taxon>
        <taxon>Omphalotaceae</taxon>
        <taxon>Gymnopus</taxon>
    </lineage>
</organism>
<proteinExistence type="predicted"/>
<dbReference type="EMBL" id="ML769515">
    <property type="protein sequence ID" value="KAE9396362.1"/>
    <property type="molecule type" value="Genomic_DNA"/>
</dbReference>
<dbReference type="AlphaFoldDB" id="A0A6A4HDE1"/>
<keyword evidence="1" id="KW-1133">Transmembrane helix</keyword>
<name>A0A6A4HDE1_9AGAR</name>
<protein>
    <submittedName>
        <fullName evidence="2">Uncharacterized protein</fullName>
    </submittedName>
</protein>
<sequence>MSLNSNKEQSYYISRRRQLQPVAPSPLETYNPHSKLWFRSSPMFQSKHRPLLTKELAIPSRIDEVSCWRNTTLSRHAEVRFIILKISSSPPNAFNSLDVQAYNAQRRNESVQILNHAISVIDELAVMLSAGERHDFDLSSSEELVLCRRVTKDCWYTSLRDTVAQNLTTQFRMLSSGWETIQPILFTLFRGLSTVGSFVQPFFMFLLVLYAILLNQEIERRELELRRIRQWSRF</sequence>
<dbReference type="Proteomes" id="UP000799118">
    <property type="component" value="Unassembled WGS sequence"/>
</dbReference>
<evidence type="ECO:0000256" key="1">
    <source>
        <dbReference type="SAM" id="Phobius"/>
    </source>
</evidence>
<keyword evidence="1" id="KW-0812">Transmembrane</keyword>
<evidence type="ECO:0000313" key="3">
    <source>
        <dbReference type="Proteomes" id="UP000799118"/>
    </source>
</evidence>
<feature type="transmembrane region" description="Helical" evidence="1">
    <location>
        <begin position="191"/>
        <end position="213"/>
    </location>
</feature>
<keyword evidence="1" id="KW-0472">Membrane</keyword>
<reference evidence="2" key="1">
    <citation type="journal article" date="2019" name="Environ. Microbiol.">
        <title>Fungal ecological strategies reflected in gene transcription - a case study of two litter decomposers.</title>
        <authorList>
            <person name="Barbi F."/>
            <person name="Kohler A."/>
            <person name="Barry K."/>
            <person name="Baskaran P."/>
            <person name="Daum C."/>
            <person name="Fauchery L."/>
            <person name="Ihrmark K."/>
            <person name="Kuo A."/>
            <person name="LaButti K."/>
            <person name="Lipzen A."/>
            <person name="Morin E."/>
            <person name="Grigoriev I.V."/>
            <person name="Henrissat B."/>
            <person name="Lindahl B."/>
            <person name="Martin F."/>
        </authorList>
    </citation>
    <scope>NUCLEOTIDE SEQUENCE</scope>
    <source>
        <strain evidence="2">JB14</strain>
    </source>
</reference>